<gene>
    <name evidence="3" type="ORF">ACFYV7_28680</name>
</gene>
<accession>A0ABW6QZX2</accession>
<protein>
    <submittedName>
        <fullName evidence="3">DUF6223 family protein</fullName>
    </submittedName>
</protein>
<dbReference type="RefSeq" id="WP_387722317.1">
    <property type="nucleotide sequence ID" value="NZ_JBIAPI010000008.1"/>
</dbReference>
<evidence type="ECO:0000313" key="4">
    <source>
        <dbReference type="Proteomes" id="UP001601948"/>
    </source>
</evidence>
<sequence>MSIRHLSATAILTASTLAVPAVAHASAQPMAASMTTMSSGRVGAIVAALIGLTGVIIGGLALTGRLRAGSAALVALLVGLIAMVIGGLVVATSDGGLGTGNGLGGAFVGLLVGLASSILGGLGLIRARRTA</sequence>
<evidence type="ECO:0000313" key="3">
    <source>
        <dbReference type="EMBL" id="MFF3226801.1"/>
    </source>
</evidence>
<evidence type="ECO:0000256" key="1">
    <source>
        <dbReference type="SAM" id="Phobius"/>
    </source>
</evidence>
<dbReference type="InterPro" id="IPR045770">
    <property type="entry name" value="DUF6223"/>
</dbReference>
<keyword evidence="1" id="KW-0472">Membrane</keyword>
<dbReference type="Proteomes" id="UP001601948">
    <property type="component" value="Unassembled WGS sequence"/>
</dbReference>
<feature type="signal peptide" evidence="2">
    <location>
        <begin position="1"/>
        <end position="25"/>
    </location>
</feature>
<reference evidence="3 4" key="1">
    <citation type="submission" date="2024-10" db="EMBL/GenBank/DDBJ databases">
        <title>The Natural Products Discovery Center: Release of the First 8490 Sequenced Strains for Exploring Actinobacteria Biosynthetic Diversity.</title>
        <authorList>
            <person name="Kalkreuter E."/>
            <person name="Kautsar S.A."/>
            <person name="Yang D."/>
            <person name="Bader C.D."/>
            <person name="Teijaro C.N."/>
            <person name="Fluegel L."/>
            <person name="Davis C.M."/>
            <person name="Simpson J.R."/>
            <person name="Lauterbach L."/>
            <person name="Steele A.D."/>
            <person name="Gui C."/>
            <person name="Meng S."/>
            <person name="Li G."/>
            <person name="Viehrig K."/>
            <person name="Ye F."/>
            <person name="Su P."/>
            <person name="Kiefer A.F."/>
            <person name="Nichols A."/>
            <person name="Cepeda A.J."/>
            <person name="Yan W."/>
            <person name="Fan B."/>
            <person name="Jiang Y."/>
            <person name="Adhikari A."/>
            <person name="Zheng C.-J."/>
            <person name="Schuster L."/>
            <person name="Cowan T.M."/>
            <person name="Smanski M.J."/>
            <person name="Chevrette M.G."/>
            <person name="De Carvalho L.P.S."/>
            <person name="Shen B."/>
        </authorList>
    </citation>
    <scope>NUCLEOTIDE SEQUENCE [LARGE SCALE GENOMIC DNA]</scope>
    <source>
        <strain evidence="3 4">NPDC003040</strain>
    </source>
</reference>
<dbReference type="EMBL" id="JBIAPI010000008">
    <property type="protein sequence ID" value="MFF3226801.1"/>
    <property type="molecule type" value="Genomic_DNA"/>
</dbReference>
<organism evidence="3 4">
    <name type="scientific">Nocardia suismassiliense</name>
    <dbReference type="NCBI Taxonomy" id="2077092"/>
    <lineage>
        <taxon>Bacteria</taxon>
        <taxon>Bacillati</taxon>
        <taxon>Actinomycetota</taxon>
        <taxon>Actinomycetes</taxon>
        <taxon>Mycobacteriales</taxon>
        <taxon>Nocardiaceae</taxon>
        <taxon>Nocardia</taxon>
    </lineage>
</organism>
<keyword evidence="1" id="KW-0812">Transmembrane</keyword>
<feature type="transmembrane region" description="Helical" evidence="1">
    <location>
        <begin position="41"/>
        <end position="63"/>
    </location>
</feature>
<keyword evidence="4" id="KW-1185">Reference proteome</keyword>
<keyword evidence="2" id="KW-0732">Signal</keyword>
<evidence type="ECO:0000256" key="2">
    <source>
        <dbReference type="SAM" id="SignalP"/>
    </source>
</evidence>
<feature type="transmembrane region" description="Helical" evidence="1">
    <location>
        <begin position="70"/>
        <end position="91"/>
    </location>
</feature>
<keyword evidence="1" id="KW-1133">Transmembrane helix</keyword>
<feature type="transmembrane region" description="Helical" evidence="1">
    <location>
        <begin position="103"/>
        <end position="125"/>
    </location>
</feature>
<proteinExistence type="predicted"/>
<dbReference type="Pfam" id="PF19733">
    <property type="entry name" value="DUF6223"/>
    <property type="match status" value="1"/>
</dbReference>
<comment type="caution">
    <text evidence="3">The sequence shown here is derived from an EMBL/GenBank/DDBJ whole genome shotgun (WGS) entry which is preliminary data.</text>
</comment>
<feature type="chain" id="PRO_5046913297" evidence="2">
    <location>
        <begin position="26"/>
        <end position="131"/>
    </location>
</feature>
<name>A0ABW6QZX2_9NOCA</name>